<feature type="non-terminal residue" evidence="1">
    <location>
        <position position="1"/>
    </location>
</feature>
<feature type="non-terminal residue" evidence="1">
    <location>
        <position position="56"/>
    </location>
</feature>
<evidence type="ECO:0000313" key="2">
    <source>
        <dbReference type="Proteomes" id="UP000799424"/>
    </source>
</evidence>
<accession>A0A6A6ZDK4</accession>
<protein>
    <submittedName>
        <fullName evidence="1">Uncharacterized protein</fullName>
    </submittedName>
</protein>
<dbReference type="AlphaFoldDB" id="A0A6A6ZDK4"/>
<name>A0A6A6ZDK4_9PLEO</name>
<reference evidence="1" key="1">
    <citation type="journal article" date="2020" name="Stud. Mycol.">
        <title>101 Dothideomycetes genomes: a test case for predicting lifestyles and emergence of pathogens.</title>
        <authorList>
            <person name="Haridas S."/>
            <person name="Albert R."/>
            <person name="Binder M."/>
            <person name="Bloem J."/>
            <person name="Labutti K."/>
            <person name="Salamov A."/>
            <person name="Andreopoulos B."/>
            <person name="Baker S."/>
            <person name="Barry K."/>
            <person name="Bills G."/>
            <person name="Bluhm B."/>
            <person name="Cannon C."/>
            <person name="Castanera R."/>
            <person name="Culley D."/>
            <person name="Daum C."/>
            <person name="Ezra D."/>
            <person name="Gonzalez J."/>
            <person name="Henrissat B."/>
            <person name="Kuo A."/>
            <person name="Liang C."/>
            <person name="Lipzen A."/>
            <person name="Lutzoni F."/>
            <person name="Magnuson J."/>
            <person name="Mondo S."/>
            <person name="Nolan M."/>
            <person name="Ohm R."/>
            <person name="Pangilinan J."/>
            <person name="Park H.-J."/>
            <person name="Ramirez L."/>
            <person name="Alfaro M."/>
            <person name="Sun H."/>
            <person name="Tritt A."/>
            <person name="Yoshinaga Y."/>
            <person name="Zwiers L.-H."/>
            <person name="Turgeon B."/>
            <person name="Goodwin S."/>
            <person name="Spatafora J."/>
            <person name="Crous P."/>
            <person name="Grigoriev I."/>
        </authorList>
    </citation>
    <scope>NUCLEOTIDE SEQUENCE</scope>
    <source>
        <strain evidence="1">CBS 113818</strain>
    </source>
</reference>
<organism evidence="1 2">
    <name type="scientific">Ophiobolus disseminans</name>
    <dbReference type="NCBI Taxonomy" id="1469910"/>
    <lineage>
        <taxon>Eukaryota</taxon>
        <taxon>Fungi</taxon>
        <taxon>Dikarya</taxon>
        <taxon>Ascomycota</taxon>
        <taxon>Pezizomycotina</taxon>
        <taxon>Dothideomycetes</taxon>
        <taxon>Pleosporomycetidae</taxon>
        <taxon>Pleosporales</taxon>
        <taxon>Pleosporineae</taxon>
        <taxon>Phaeosphaeriaceae</taxon>
        <taxon>Ophiobolus</taxon>
    </lineage>
</organism>
<keyword evidence="2" id="KW-1185">Reference proteome</keyword>
<proteinExistence type="predicted"/>
<sequence>NLPTVLHADRISIQELTGYSAYQMVTSQNPVLSIELSLPTWQTLPFRSIRSRSKLL</sequence>
<dbReference type="EMBL" id="MU006255">
    <property type="protein sequence ID" value="KAF2818277.1"/>
    <property type="molecule type" value="Genomic_DNA"/>
</dbReference>
<gene>
    <name evidence="1" type="ORF">CC86DRAFT_241344</name>
</gene>
<dbReference type="Proteomes" id="UP000799424">
    <property type="component" value="Unassembled WGS sequence"/>
</dbReference>
<dbReference type="OrthoDB" id="5425374at2759"/>
<evidence type="ECO:0000313" key="1">
    <source>
        <dbReference type="EMBL" id="KAF2818277.1"/>
    </source>
</evidence>